<feature type="transmembrane region" description="Helical" evidence="11">
    <location>
        <begin position="65"/>
        <end position="96"/>
    </location>
</feature>
<dbReference type="Gene3D" id="3.30.470.20">
    <property type="entry name" value="ATP-grasp fold, B domain"/>
    <property type="match status" value="1"/>
</dbReference>
<evidence type="ECO:0000256" key="5">
    <source>
        <dbReference type="ARBA" id="ARBA00022598"/>
    </source>
</evidence>
<dbReference type="Pfam" id="PF03917">
    <property type="entry name" value="GSH_synth_ATP"/>
    <property type="match status" value="1"/>
</dbReference>
<dbReference type="GO" id="GO:0043295">
    <property type="term" value="F:glutathione binding"/>
    <property type="evidence" value="ECO:0007669"/>
    <property type="project" value="TreeGrafter"/>
</dbReference>
<dbReference type="EC" id="6.3.2.3" evidence="4"/>
<name>A0A914H221_GLORO</name>
<feature type="transmembrane region" description="Helical" evidence="11">
    <location>
        <begin position="342"/>
        <end position="364"/>
    </location>
</feature>
<evidence type="ECO:0000256" key="11">
    <source>
        <dbReference type="SAM" id="Phobius"/>
    </source>
</evidence>
<protein>
    <recommendedName>
        <fullName evidence="4">glutathione synthase</fullName>
        <ecNumber evidence="4">6.3.2.3</ecNumber>
    </recommendedName>
</protein>
<dbReference type="PANTHER" id="PTHR11130">
    <property type="entry name" value="GLUTATHIONE SYNTHETASE"/>
    <property type="match status" value="1"/>
</dbReference>
<evidence type="ECO:0000256" key="8">
    <source>
        <dbReference type="ARBA" id="ARBA00022741"/>
    </source>
</evidence>
<keyword evidence="12" id="KW-1185">Reference proteome</keyword>
<organism evidence="12 13">
    <name type="scientific">Globodera rostochiensis</name>
    <name type="common">Golden nematode worm</name>
    <name type="synonym">Heterodera rostochiensis</name>
    <dbReference type="NCBI Taxonomy" id="31243"/>
    <lineage>
        <taxon>Eukaryota</taxon>
        <taxon>Metazoa</taxon>
        <taxon>Ecdysozoa</taxon>
        <taxon>Nematoda</taxon>
        <taxon>Chromadorea</taxon>
        <taxon>Rhabditida</taxon>
        <taxon>Tylenchina</taxon>
        <taxon>Tylenchomorpha</taxon>
        <taxon>Tylenchoidea</taxon>
        <taxon>Heteroderidae</taxon>
        <taxon>Heteroderinae</taxon>
        <taxon>Globodera</taxon>
    </lineage>
</organism>
<keyword evidence="7" id="KW-0479">Metal-binding</keyword>
<reference evidence="13" key="1">
    <citation type="submission" date="2022-11" db="UniProtKB">
        <authorList>
            <consortium name="WormBaseParasite"/>
        </authorList>
    </citation>
    <scope>IDENTIFICATION</scope>
</reference>
<dbReference type="WBParaSite" id="Gr19_v10_g12951.t2">
    <property type="protein sequence ID" value="Gr19_v10_g12951.t2"/>
    <property type="gene ID" value="Gr19_v10_g12951"/>
</dbReference>
<evidence type="ECO:0000256" key="9">
    <source>
        <dbReference type="ARBA" id="ARBA00022840"/>
    </source>
</evidence>
<dbReference type="GO" id="GO:0022857">
    <property type="term" value="F:transmembrane transporter activity"/>
    <property type="evidence" value="ECO:0007669"/>
    <property type="project" value="InterPro"/>
</dbReference>
<dbReference type="SUPFAM" id="SSF56059">
    <property type="entry name" value="Glutathione synthetase ATP-binding domain-like"/>
    <property type="match status" value="1"/>
</dbReference>
<feature type="transmembrane region" description="Helical" evidence="11">
    <location>
        <begin position="738"/>
        <end position="759"/>
    </location>
</feature>
<dbReference type="SUPFAM" id="SSF103473">
    <property type="entry name" value="MFS general substrate transporter"/>
    <property type="match status" value="1"/>
</dbReference>
<evidence type="ECO:0000313" key="12">
    <source>
        <dbReference type="Proteomes" id="UP000887572"/>
    </source>
</evidence>
<evidence type="ECO:0000256" key="4">
    <source>
        <dbReference type="ARBA" id="ARBA00012214"/>
    </source>
</evidence>
<dbReference type="Gene3D" id="1.10.1080.10">
    <property type="entry name" value="Glutathione Synthetase, Chain A, domain 3"/>
    <property type="match status" value="1"/>
</dbReference>
<comment type="similarity">
    <text evidence="3">Belongs to the eukaryotic GSH synthase family.</text>
</comment>
<evidence type="ECO:0000256" key="2">
    <source>
        <dbReference type="ARBA" id="ARBA00004965"/>
    </source>
</evidence>
<keyword evidence="6" id="KW-0317">Glutathione biosynthesis</keyword>
<dbReference type="Proteomes" id="UP000887572">
    <property type="component" value="Unplaced"/>
</dbReference>
<keyword evidence="9" id="KW-0067">ATP-binding</keyword>
<keyword evidence="8" id="KW-0547">Nucleotide-binding</keyword>
<comment type="cofactor">
    <cofactor evidence="1">
        <name>Mg(2+)</name>
        <dbReference type="ChEBI" id="CHEBI:18420"/>
    </cofactor>
</comment>
<dbReference type="Gene3D" id="3.30.1490.80">
    <property type="match status" value="1"/>
</dbReference>
<dbReference type="Pfam" id="PF07690">
    <property type="entry name" value="MFS_1"/>
    <property type="match status" value="1"/>
</dbReference>
<accession>A0A914H221</accession>
<keyword evidence="11" id="KW-0812">Transmembrane</keyword>
<dbReference type="InterPro" id="IPR011701">
    <property type="entry name" value="MFS"/>
</dbReference>
<dbReference type="GO" id="GO:0005829">
    <property type="term" value="C:cytosol"/>
    <property type="evidence" value="ECO:0007669"/>
    <property type="project" value="TreeGrafter"/>
</dbReference>
<evidence type="ECO:0000256" key="1">
    <source>
        <dbReference type="ARBA" id="ARBA00001946"/>
    </source>
</evidence>
<dbReference type="InterPro" id="IPR014709">
    <property type="entry name" value="Glutathione_synthase_C_euk"/>
</dbReference>
<feature type="transmembrane region" description="Helical" evidence="11">
    <location>
        <begin position="311"/>
        <end position="330"/>
    </location>
</feature>
<feature type="transmembrane region" description="Helical" evidence="11">
    <location>
        <begin position="276"/>
        <end position="299"/>
    </location>
</feature>
<evidence type="ECO:0000313" key="13">
    <source>
        <dbReference type="WBParaSite" id="Gr19_v10_g12951.t2"/>
    </source>
</evidence>
<dbReference type="GO" id="GO:0046872">
    <property type="term" value="F:metal ion binding"/>
    <property type="evidence" value="ECO:0007669"/>
    <property type="project" value="UniProtKB-KW"/>
</dbReference>
<dbReference type="InterPro" id="IPR036259">
    <property type="entry name" value="MFS_trans_sf"/>
</dbReference>
<proteinExistence type="inferred from homology"/>
<feature type="transmembrane region" description="Helical" evidence="11">
    <location>
        <begin position="376"/>
        <end position="397"/>
    </location>
</feature>
<evidence type="ECO:0000256" key="6">
    <source>
        <dbReference type="ARBA" id="ARBA00022684"/>
    </source>
</evidence>
<sequence>MGQEQQKINFSNILPSSQNNSSSSSSSFFSGYRINMMLSASAAGSILGSVPVTNLIAKIGLRNTAIVYTIISIFSGAIFPVSVQFMGFIPSLIVRLLQGTSFPLQMILIGSVSKEWIPAASTGSHLLLLSMHYQVRYNSIPVLKMLNYQLGPLVSMAAAGQFCASRWGWPALYYFQSVVTFIILALFWQFYTEMPENNHSTTSTELALIRKCNDGEGLAKSAKVSDKKTLGCQKVPYARILTDGLVWLVFVAFFTGELGMQTFVLYGPTFLNKTSISASITFLVALVVKSLASPLNTFISSFMSESQRVKLFVFMPQSIQICCFVSLALLPKILLSTLTIPIWLVQILYTSVVAFAGLDFLGVVRCAQMISQSFSHILMNWISAINSLILLLLPIFVTFAVPNQNVEEWARVFVGIAILLVFSMAIFLLFGNSLPRRWTKAEVAEEKRKRPAKDCVQPVEMSIVIDSTEITSMRNYPENLVQSEKELHELAQFTIEWAHNNGLILRASKYYHTSDIAQFAPISLFPSPFPHQAFDQIVAVHTAMQLLYFRVGNDLDFLLNAYNDVIETDEHIRAMVNIVREAHEEGIKQPITLLIMRADYMMNSLKNSENDSEQQQQQQQLEVKQVEVNTGAIVALGIDHRTTELHRQVLKKFGLNTSNSPDNVGDTNLAESMFMAWKAFGNSKALMVFLTIPNFLYKFDLHQLACELKRLSKDQMDIEYVSLKGGQTQLKLGDDFSLLLNGKIVGVIYSCISALGYVITAESMEVRRTIERSTAIKAPSLAHAISSSKKVQQLLAMPGTVERFFPDPADADKVAAIRETFAGLWGLENNDDKTERLIEDAIEHPEKYVLKPNRECGGNNFYDEKLADKLRDLPQNERASYILMQKLYPTTFKNYFLRPFNEPKLSTVVGEMGIYGTLIGNKLDGSVQHNVQSGHLLRTKLAGVNEGGISVGTGVGDSPYLF</sequence>
<keyword evidence="5" id="KW-0436">Ligase</keyword>
<dbReference type="InterPro" id="IPR014049">
    <property type="entry name" value="Glutathione_synthase_N_euk"/>
</dbReference>
<dbReference type="Gene3D" id="1.20.1250.20">
    <property type="entry name" value="MFS general substrate transporter like domains"/>
    <property type="match status" value="1"/>
</dbReference>
<evidence type="ECO:0000256" key="10">
    <source>
        <dbReference type="ARBA" id="ARBA00022842"/>
    </source>
</evidence>
<keyword evidence="11" id="KW-1133">Transmembrane helix</keyword>
<dbReference type="GO" id="GO:0004363">
    <property type="term" value="F:glutathione synthase activity"/>
    <property type="evidence" value="ECO:0007669"/>
    <property type="project" value="UniProtKB-EC"/>
</dbReference>
<comment type="pathway">
    <text evidence="2">Sulfur metabolism; glutathione biosynthesis; glutathione from L-cysteine and L-glutamate: step 2/2.</text>
</comment>
<feature type="transmembrane region" description="Helical" evidence="11">
    <location>
        <begin position="173"/>
        <end position="191"/>
    </location>
</feature>
<dbReference type="InterPro" id="IPR037013">
    <property type="entry name" value="GSH-S_sub-bd_sf"/>
</dbReference>
<dbReference type="InterPro" id="IPR014042">
    <property type="entry name" value="Glutathione_synthase_a-hlx"/>
</dbReference>
<dbReference type="Gene3D" id="3.40.50.1760">
    <property type="entry name" value="Glutathione synthase, substrate-binding domain superfamily, eukaryotic"/>
    <property type="match status" value="1"/>
</dbReference>
<dbReference type="Gene3D" id="3.30.1490.50">
    <property type="match status" value="1"/>
</dbReference>
<dbReference type="AlphaFoldDB" id="A0A914H221"/>
<keyword evidence="11" id="KW-0472">Membrane</keyword>
<dbReference type="GO" id="GO:0005524">
    <property type="term" value="F:ATP binding"/>
    <property type="evidence" value="ECO:0007669"/>
    <property type="project" value="UniProtKB-KW"/>
</dbReference>
<feature type="transmembrane region" description="Helical" evidence="11">
    <location>
        <begin position="237"/>
        <end position="256"/>
    </location>
</feature>
<evidence type="ECO:0000256" key="7">
    <source>
        <dbReference type="ARBA" id="ARBA00022723"/>
    </source>
</evidence>
<dbReference type="PANTHER" id="PTHR11130:SF0">
    <property type="entry name" value="GLUTATHIONE SYNTHETASE"/>
    <property type="match status" value="1"/>
</dbReference>
<feature type="transmembrane region" description="Helical" evidence="11">
    <location>
        <begin position="409"/>
        <end position="430"/>
    </location>
</feature>
<evidence type="ECO:0000256" key="3">
    <source>
        <dbReference type="ARBA" id="ARBA00010385"/>
    </source>
</evidence>
<dbReference type="FunFam" id="3.30.1490.50:FF:000002">
    <property type="entry name" value="Glutathione synthetase"/>
    <property type="match status" value="1"/>
</dbReference>
<keyword evidence="10" id="KW-0460">Magnesium</keyword>
<dbReference type="InterPro" id="IPR005615">
    <property type="entry name" value="Glutathione_synthase"/>
</dbReference>